<gene>
    <name evidence="2" type="ORF">HJG59_010892</name>
</gene>
<feature type="compositionally biased region" description="Polar residues" evidence="1">
    <location>
        <begin position="12"/>
        <end position="22"/>
    </location>
</feature>
<keyword evidence="3" id="KW-1185">Reference proteome</keyword>
<feature type="region of interest" description="Disordered" evidence="1">
    <location>
        <begin position="1"/>
        <end position="22"/>
    </location>
</feature>
<dbReference type="EMBL" id="JACASF010000005">
    <property type="protein sequence ID" value="KAF6478000.1"/>
    <property type="molecule type" value="Genomic_DNA"/>
</dbReference>
<evidence type="ECO:0000313" key="2">
    <source>
        <dbReference type="EMBL" id="KAF6478000.1"/>
    </source>
</evidence>
<dbReference type="AlphaFoldDB" id="A0A7J8I165"/>
<protein>
    <submittedName>
        <fullName evidence="2">Uncharacterized protein</fullName>
    </submittedName>
</protein>
<reference evidence="2 3" key="1">
    <citation type="journal article" date="2020" name="Nature">
        <title>Six reference-quality genomes reveal evolution of bat adaptations.</title>
        <authorList>
            <person name="Jebb D."/>
            <person name="Huang Z."/>
            <person name="Pippel M."/>
            <person name="Hughes G.M."/>
            <person name="Lavrichenko K."/>
            <person name="Devanna P."/>
            <person name="Winkler S."/>
            <person name="Jermiin L.S."/>
            <person name="Skirmuntt E.C."/>
            <person name="Katzourakis A."/>
            <person name="Burkitt-Gray L."/>
            <person name="Ray D.A."/>
            <person name="Sullivan K.A.M."/>
            <person name="Roscito J.G."/>
            <person name="Kirilenko B.M."/>
            <person name="Davalos L.M."/>
            <person name="Corthals A.P."/>
            <person name="Power M.L."/>
            <person name="Jones G."/>
            <person name="Ransome R.D."/>
            <person name="Dechmann D.K.N."/>
            <person name="Locatelli A.G."/>
            <person name="Puechmaille S.J."/>
            <person name="Fedrigo O."/>
            <person name="Jarvis E.D."/>
            <person name="Hiller M."/>
            <person name="Vernes S.C."/>
            <person name="Myers E.W."/>
            <person name="Teeling E.C."/>
        </authorList>
    </citation>
    <scope>NUCLEOTIDE SEQUENCE [LARGE SCALE GENOMIC DNA]</scope>
    <source>
        <strain evidence="2">MMolMol1</strain>
        <tissue evidence="2">Muscle</tissue>
    </source>
</reference>
<organism evidence="2 3">
    <name type="scientific">Molossus molossus</name>
    <name type="common">Pallas' mastiff bat</name>
    <name type="synonym">Vespertilio molossus</name>
    <dbReference type="NCBI Taxonomy" id="27622"/>
    <lineage>
        <taxon>Eukaryota</taxon>
        <taxon>Metazoa</taxon>
        <taxon>Chordata</taxon>
        <taxon>Craniata</taxon>
        <taxon>Vertebrata</taxon>
        <taxon>Euteleostomi</taxon>
        <taxon>Mammalia</taxon>
        <taxon>Eutheria</taxon>
        <taxon>Laurasiatheria</taxon>
        <taxon>Chiroptera</taxon>
        <taxon>Yangochiroptera</taxon>
        <taxon>Molossidae</taxon>
        <taxon>Molossus</taxon>
    </lineage>
</organism>
<accession>A0A7J8I165</accession>
<dbReference type="InParanoid" id="A0A7J8I165"/>
<proteinExistence type="predicted"/>
<sequence>MTSKLNAALSIQDPNSAPGSVSYCSRNGSVALAEKRMRTEPEQLSGPLRSVEKVEFERWQFGYRTDLPTGKTETSLDTGVLRRRISLCTGLQDCMHRGSPWRPRGAPAHNASRRQTGSHS</sequence>
<name>A0A7J8I165_MOLMO</name>
<evidence type="ECO:0000256" key="1">
    <source>
        <dbReference type="SAM" id="MobiDB-lite"/>
    </source>
</evidence>
<feature type="region of interest" description="Disordered" evidence="1">
    <location>
        <begin position="96"/>
        <end position="120"/>
    </location>
</feature>
<comment type="caution">
    <text evidence="2">The sequence shown here is derived from an EMBL/GenBank/DDBJ whole genome shotgun (WGS) entry which is preliminary data.</text>
</comment>
<dbReference type="Proteomes" id="UP000550707">
    <property type="component" value="Unassembled WGS sequence"/>
</dbReference>
<evidence type="ECO:0000313" key="3">
    <source>
        <dbReference type="Proteomes" id="UP000550707"/>
    </source>
</evidence>